<reference evidence="2" key="1">
    <citation type="submission" date="2016-04" db="EMBL/GenBank/DDBJ databases">
        <authorList>
            <person name="Strapagiel D."/>
            <person name="Borowka P."/>
            <person name="Marciniak B."/>
            <person name="Bakula Z."/>
            <person name="Van Ingen J."/>
            <person name="Safianowska A."/>
            <person name="Dziadek J."/>
            <person name="Jagielski T."/>
        </authorList>
    </citation>
    <scope>NUCLEOTIDE SEQUENCE [LARGE SCALE GENOMIC DNA]</scope>
    <source>
        <strain evidence="2">1010001458</strain>
    </source>
</reference>
<accession>A0A163WVG4</accession>
<dbReference type="EMBL" id="LWCI01000145">
    <property type="protein sequence ID" value="KZS58727.1"/>
    <property type="molecule type" value="Genomic_DNA"/>
</dbReference>
<evidence type="ECO:0000313" key="1">
    <source>
        <dbReference type="EMBL" id="KZS58727.1"/>
    </source>
</evidence>
<keyword evidence="2" id="KW-1185">Reference proteome</keyword>
<gene>
    <name evidence="1" type="ORF">A4G28_03985</name>
</gene>
<dbReference type="AlphaFoldDB" id="A0A163WVG4"/>
<protein>
    <recommendedName>
        <fullName evidence="3">Lipoprotein LpqB beta-propeller domain-containing protein</fullName>
    </recommendedName>
</protein>
<evidence type="ECO:0000313" key="2">
    <source>
        <dbReference type="Proteomes" id="UP000077342"/>
    </source>
</evidence>
<comment type="caution">
    <text evidence="1">The sequence shown here is derived from an EMBL/GenBank/DDBJ whole genome shotgun (WGS) entry which is preliminary data.</text>
</comment>
<dbReference type="Proteomes" id="UP000077342">
    <property type="component" value="Unassembled WGS sequence"/>
</dbReference>
<proteinExistence type="predicted"/>
<sequence length="265" mass="28180">MPIPVTQRLGTGGGSTIVWLDGHQQVMQLDLTKPSDGAIVRQVVDLPPLANSLIPRDPMLVAARNGTVILTRVESDPSPFGGPDTLYAIRSGSTVPLGKADTNTPVSIGAVSPDGDDYAFGLYRRSSNACGQGAVTLIKLADRSQQTIELNQPPSEAVGSRISKMWWPAGGPATLSYSSWNCSDMSTTVPQTVWQLAGDRLVQPSPDRALEILDLAPHERAIIIPEQSAQPQASGTLVIEINGKRTTVRAQVSDIAHIDAQPPHV</sequence>
<name>A0A163WVG4_9MYCO</name>
<evidence type="ECO:0008006" key="3">
    <source>
        <dbReference type="Google" id="ProtNLM"/>
    </source>
</evidence>
<organism evidence="1 2">
    <name type="scientific">Mycobacterium ostraviense</name>
    <dbReference type="NCBI Taxonomy" id="2738409"/>
    <lineage>
        <taxon>Bacteria</taxon>
        <taxon>Bacillati</taxon>
        <taxon>Actinomycetota</taxon>
        <taxon>Actinomycetes</taxon>
        <taxon>Mycobacteriales</taxon>
        <taxon>Mycobacteriaceae</taxon>
        <taxon>Mycobacterium</taxon>
    </lineage>
</organism>